<dbReference type="PIRSF" id="PIRSF006488">
    <property type="entry name" value="Exonuc_VII_S"/>
    <property type="match status" value="1"/>
</dbReference>
<dbReference type="GO" id="GO:0006308">
    <property type="term" value="P:DNA catabolic process"/>
    <property type="evidence" value="ECO:0007669"/>
    <property type="project" value="UniProtKB-UniRule"/>
</dbReference>
<dbReference type="Gene3D" id="1.10.287.1040">
    <property type="entry name" value="Exonuclease VII, small subunit"/>
    <property type="match status" value="1"/>
</dbReference>
<keyword evidence="3 6" id="KW-0540">Nuclease</keyword>
<protein>
    <recommendedName>
        <fullName evidence="6">Exodeoxyribonuclease 7 small subunit</fullName>
        <ecNumber evidence="6">3.1.11.6</ecNumber>
    </recommendedName>
    <alternativeName>
        <fullName evidence="6">Exodeoxyribonuclease VII small subunit</fullName>
        <shortName evidence="6">Exonuclease VII small subunit</shortName>
    </alternativeName>
</protein>
<keyword evidence="5 6" id="KW-0269">Exonuclease</keyword>
<evidence type="ECO:0000313" key="8">
    <source>
        <dbReference type="EMBL" id="QHA00386.1"/>
    </source>
</evidence>
<dbReference type="RefSeq" id="WP_019225583.1">
    <property type="nucleotide sequence ID" value="NZ_CP046996.1"/>
</dbReference>
<dbReference type="InterPro" id="IPR037004">
    <property type="entry name" value="Exonuc_VII_ssu_sf"/>
</dbReference>
<dbReference type="HAMAP" id="MF_00337">
    <property type="entry name" value="Exonuc_7_S"/>
    <property type="match status" value="1"/>
</dbReference>
<dbReference type="PANTHER" id="PTHR34137:SF1">
    <property type="entry name" value="EXODEOXYRIBONUCLEASE 7 SMALL SUBUNIT"/>
    <property type="match status" value="1"/>
</dbReference>
<dbReference type="EMBL" id="CP046996">
    <property type="protein sequence ID" value="QHA00386.1"/>
    <property type="molecule type" value="Genomic_DNA"/>
</dbReference>
<comment type="subcellular location">
    <subcellularLocation>
        <location evidence="6">Cytoplasm</location>
    </subcellularLocation>
</comment>
<accession>A0A857DJP5</accession>
<dbReference type="PANTHER" id="PTHR34137">
    <property type="entry name" value="EXODEOXYRIBONUCLEASE 7 SMALL SUBUNIT"/>
    <property type="match status" value="1"/>
</dbReference>
<evidence type="ECO:0000256" key="3">
    <source>
        <dbReference type="ARBA" id="ARBA00022722"/>
    </source>
</evidence>
<proteinExistence type="inferred from homology"/>
<keyword evidence="2 6" id="KW-0963">Cytoplasm</keyword>
<comment type="catalytic activity">
    <reaction evidence="6">
        <text>Exonucleolytic cleavage in either 5'- to 3'- or 3'- to 5'-direction to yield nucleoside 5'-phosphates.</text>
        <dbReference type="EC" id="3.1.11.6"/>
    </reaction>
</comment>
<evidence type="ECO:0000256" key="7">
    <source>
        <dbReference type="SAM" id="Coils"/>
    </source>
</evidence>
<dbReference type="GO" id="GO:0008855">
    <property type="term" value="F:exodeoxyribonuclease VII activity"/>
    <property type="evidence" value="ECO:0007669"/>
    <property type="project" value="UniProtKB-UniRule"/>
</dbReference>
<dbReference type="GO" id="GO:0009318">
    <property type="term" value="C:exodeoxyribonuclease VII complex"/>
    <property type="evidence" value="ECO:0007669"/>
    <property type="project" value="UniProtKB-UniRule"/>
</dbReference>
<comment type="similarity">
    <text evidence="1 6">Belongs to the XseB family.</text>
</comment>
<evidence type="ECO:0000256" key="6">
    <source>
        <dbReference type="HAMAP-Rule" id="MF_00337"/>
    </source>
</evidence>
<dbReference type="Pfam" id="PF02609">
    <property type="entry name" value="Exonuc_VII_S"/>
    <property type="match status" value="1"/>
</dbReference>
<comment type="function">
    <text evidence="6">Bidirectionally degrades single-stranded DNA into large acid-insoluble oligonucleotides, which are then degraded further into small acid-soluble oligonucleotides.</text>
</comment>
<keyword evidence="7" id="KW-0175">Coiled coil</keyword>
<sequence length="78" mass="8752">MKKNSDKEAFTFDKGIERLEQIINDLDQNNVQLEQSLDLFGEGVKLIKQCNGLLDSAEAKVKVLLENSKGELVVTDQD</sequence>
<feature type="coiled-coil region" evidence="7">
    <location>
        <begin position="16"/>
        <end position="67"/>
    </location>
</feature>
<dbReference type="InterPro" id="IPR003761">
    <property type="entry name" value="Exonuc_VII_S"/>
</dbReference>
<evidence type="ECO:0000256" key="5">
    <source>
        <dbReference type="ARBA" id="ARBA00022839"/>
    </source>
</evidence>
<reference evidence="8 9" key="1">
    <citation type="submission" date="2019-12" db="EMBL/GenBank/DDBJ databases">
        <title>Sequence classification of anaerobic respiratory reductive dehalogenases: First we see many, then we see few.</title>
        <authorList>
            <person name="Molenda O."/>
            <person name="Puentes Jacome L.A."/>
            <person name="Cao X."/>
            <person name="Nesbo C.L."/>
            <person name="Tang S."/>
            <person name="Morson N."/>
            <person name="Patron J."/>
            <person name="Lomheim L."/>
            <person name="Wishart D.S."/>
            <person name="Edwards E.A."/>
        </authorList>
    </citation>
    <scope>NUCLEOTIDE SEQUENCE [LARGE SCALE GENOMIC DNA]</scope>
    <source>
        <strain evidence="8 9">12DCA</strain>
    </source>
</reference>
<dbReference type="EC" id="3.1.11.6" evidence="6"/>
<dbReference type="SUPFAM" id="SSF116842">
    <property type="entry name" value="XseB-like"/>
    <property type="match status" value="1"/>
</dbReference>
<evidence type="ECO:0000256" key="4">
    <source>
        <dbReference type="ARBA" id="ARBA00022801"/>
    </source>
</evidence>
<dbReference type="NCBIfam" id="TIGR01280">
    <property type="entry name" value="xseB"/>
    <property type="match status" value="1"/>
</dbReference>
<evidence type="ECO:0000256" key="1">
    <source>
        <dbReference type="ARBA" id="ARBA00009998"/>
    </source>
</evidence>
<dbReference type="Proteomes" id="UP000430508">
    <property type="component" value="Chromosome"/>
</dbReference>
<organism evidence="8 9">
    <name type="scientific">Dehalobacter restrictus</name>
    <dbReference type="NCBI Taxonomy" id="55583"/>
    <lineage>
        <taxon>Bacteria</taxon>
        <taxon>Bacillati</taxon>
        <taxon>Bacillota</taxon>
        <taxon>Clostridia</taxon>
        <taxon>Eubacteriales</taxon>
        <taxon>Desulfitobacteriaceae</taxon>
        <taxon>Dehalobacter</taxon>
    </lineage>
</organism>
<name>A0A857DJP5_9FIRM</name>
<dbReference type="AlphaFoldDB" id="A0A857DJP5"/>
<evidence type="ECO:0000313" key="9">
    <source>
        <dbReference type="Proteomes" id="UP000430508"/>
    </source>
</evidence>
<gene>
    <name evidence="6 8" type="primary">xseB</name>
    <name evidence="8" type="ORF">GQ588_06930</name>
</gene>
<dbReference type="GO" id="GO:0005829">
    <property type="term" value="C:cytosol"/>
    <property type="evidence" value="ECO:0007669"/>
    <property type="project" value="TreeGrafter"/>
</dbReference>
<keyword evidence="4 6" id="KW-0378">Hydrolase</keyword>
<evidence type="ECO:0000256" key="2">
    <source>
        <dbReference type="ARBA" id="ARBA00022490"/>
    </source>
</evidence>
<comment type="subunit">
    <text evidence="6">Heterooligomer composed of large and small subunits.</text>
</comment>